<reference evidence="1" key="1">
    <citation type="submission" date="2014-09" db="EMBL/GenBank/DDBJ databases">
        <authorList>
            <person name="Magalhaes I.L.F."/>
            <person name="Oliveira U."/>
            <person name="Santos F.R."/>
            <person name="Vidigal T.H.D.A."/>
            <person name="Brescovit A.D."/>
            <person name="Santos A.J."/>
        </authorList>
    </citation>
    <scope>NUCLEOTIDE SEQUENCE</scope>
    <source>
        <tissue evidence="1">Shoot tissue taken approximately 20 cm above the soil surface</tissue>
    </source>
</reference>
<accession>A0A0A8YHS9</accession>
<proteinExistence type="predicted"/>
<dbReference type="EMBL" id="GBRH01272840">
    <property type="protein sequence ID" value="JAD25055.1"/>
    <property type="molecule type" value="Transcribed_RNA"/>
</dbReference>
<sequence length="42" mass="5183">MQFLAANQQTDHDFIGNFKLYMHFIIEKDMATMYLRFQVRLR</sequence>
<reference evidence="1" key="2">
    <citation type="journal article" date="2015" name="Data Brief">
        <title>Shoot transcriptome of the giant reed, Arundo donax.</title>
        <authorList>
            <person name="Barrero R.A."/>
            <person name="Guerrero F.D."/>
            <person name="Moolhuijzen P."/>
            <person name="Goolsby J.A."/>
            <person name="Tidwell J."/>
            <person name="Bellgard S.E."/>
            <person name="Bellgard M.I."/>
        </authorList>
    </citation>
    <scope>NUCLEOTIDE SEQUENCE</scope>
    <source>
        <tissue evidence="1">Shoot tissue taken approximately 20 cm above the soil surface</tissue>
    </source>
</reference>
<evidence type="ECO:0000313" key="1">
    <source>
        <dbReference type="EMBL" id="JAD25055.1"/>
    </source>
</evidence>
<dbReference type="AlphaFoldDB" id="A0A0A8YHS9"/>
<organism evidence="1">
    <name type="scientific">Arundo donax</name>
    <name type="common">Giant reed</name>
    <name type="synonym">Donax arundinaceus</name>
    <dbReference type="NCBI Taxonomy" id="35708"/>
    <lineage>
        <taxon>Eukaryota</taxon>
        <taxon>Viridiplantae</taxon>
        <taxon>Streptophyta</taxon>
        <taxon>Embryophyta</taxon>
        <taxon>Tracheophyta</taxon>
        <taxon>Spermatophyta</taxon>
        <taxon>Magnoliopsida</taxon>
        <taxon>Liliopsida</taxon>
        <taxon>Poales</taxon>
        <taxon>Poaceae</taxon>
        <taxon>PACMAD clade</taxon>
        <taxon>Arundinoideae</taxon>
        <taxon>Arundineae</taxon>
        <taxon>Arundo</taxon>
    </lineage>
</organism>
<protein>
    <submittedName>
        <fullName evidence="1">Uncharacterized protein</fullName>
    </submittedName>
</protein>
<name>A0A0A8YHS9_ARUDO</name>